<dbReference type="AlphaFoldDB" id="A0A0G4INR6"/>
<evidence type="ECO:0000313" key="2">
    <source>
        <dbReference type="EMBL" id="CEO96963.1"/>
    </source>
</evidence>
<proteinExistence type="predicted"/>
<organism evidence="2 4">
    <name type="scientific">Plasmodiophora brassicae</name>
    <name type="common">Clubroot disease agent</name>
    <dbReference type="NCBI Taxonomy" id="37360"/>
    <lineage>
        <taxon>Eukaryota</taxon>
        <taxon>Sar</taxon>
        <taxon>Rhizaria</taxon>
        <taxon>Endomyxa</taxon>
        <taxon>Phytomyxea</taxon>
        <taxon>Plasmodiophorida</taxon>
        <taxon>Plasmodiophoridae</taxon>
        <taxon>Plasmodiophora</taxon>
    </lineage>
</organism>
<name>A0A0G4INR6_PLABS</name>
<keyword evidence="1" id="KW-0472">Membrane</keyword>
<accession>A0A0G4INR6</accession>
<reference evidence="3 5" key="2">
    <citation type="submission" date="2018-03" db="EMBL/GenBank/DDBJ databases">
        <authorList>
            <person name="Fogelqvist J."/>
        </authorList>
    </citation>
    <scope>NUCLEOTIDE SEQUENCE [LARGE SCALE GENOMIC DNA]</scope>
</reference>
<dbReference type="Proteomes" id="UP000039324">
    <property type="component" value="Unassembled WGS sequence"/>
</dbReference>
<keyword evidence="1" id="KW-0812">Transmembrane</keyword>
<protein>
    <submittedName>
        <fullName evidence="2">Uncharacterized protein</fullName>
    </submittedName>
</protein>
<geneLocation type="mitochondrion" evidence="3"/>
<sequence length="103" mass="12206">MDPFVRIVGVVVFLSIAVAAARMVWKVLRRRKQLISIEKEYATLREQRDEIQFHIDWALSASERVQAARLLDERRKIDKRLHGIQRKYTSVRDAERSSPKKQF</sequence>
<gene>
    <name evidence="2" type="ORF">PBRA_005567</name>
    <name evidence="3" type="ORF">PLBR_LOCUS9130</name>
</gene>
<dbReference type="EMBL" id="CDSF01000077">
    <property type="protein sequence ID" value="CEO96963.1"/>
    <property type="molecule type" value="Genomic_DNA"/>
</dbReference>
<dbReference type="EMBL" id="OVEO01000019">
    <property type="protein sequence ID" value="SPR01915.1"/>
    <property type="molecule type" value="Genomic_DNA"/>
</dbReference>
<evidence type="ECO:0000256" key="1">
    <source>
        <dbReference type="SAM" id="Phobius"/>
    </source>
</evidence>
<evidence type="ECO:0000313" key="4">
    <source>
        <dbReference type="Proteomes" id="UP000039324"/>
    </source>
</evidence>
<reference evidence="2 4" key="1">
    <citation type="submission" date="2015-02" db="EMBL/GenBank/DDBJ databases">
        <authorList>
            <person name="Chooi Y.-H."/>
        </authorList>
    </citation>
    <scope>NUCLEOTIDE SEQUENCE [LARGE SCALE GENOMIC DNA]</scope>
    <source>
        <strain evidence="2">E3</strain>
    </source>
</reference>
<feature type="transmembrane region" description="Helical" evidence="1">
    <location>
        <begin position="6"/>
        <end position="25"/>
    </location>
</feature>
<evidence type="ECO:0000313" key="3">
    <source>
        <dbReference type="EMBL" id="SPR01915.1"/>
    </source>
</evidence>
<keyword evidence="1" id="KW-1133">Transmembrane helix</keyword>
<keyword evidence="3" id="KW-0496">Mitochondrion</keyword>
<evidence type="ECO:0000313" key="5">
    <source>
        <dbReference type="Proteomes" id="UP000290189"/>
    </source>
</evidence>
<dbReference type="Proteomes" id="UP000290189">
    <property type="component" value="Unassembled WGS sequence"/>
</dbReference>
<keyword evidence="4" id="KW-1185">Reference proteome</keyword>